<evidence type="ECO:0000256" key="3">
    <source>
        <dbReference type="ARBA" id="ARBA00023002"/>
    </source>
</evidence>
<evidence type="ECO:0000313" key="6">
    <source>
        <dbReference type="EMBL" id="BCM83854.1"/>
    </source>
</evidence>
<dbReference type="AlphaFoldDB" id="A0A8H8WT47"/>
<gene>
    <name evidence="6" type="ORF">mvi_23150</name>
</gene>
<dbReference type="Gene3D" id="3.20.20.30">
    <property type="entry name" value="Luciferase-like domain"/>
    <property type="match status" value="1"/>
</dbReference>
<protein>
    <recommendedName>
        <fullName evidence="5">Luciferase-like domain-containing protein</fullName>
    </recommendedName>
</protein>
<dbReference type="EMBL" id="AP024145">
    <property type="protein sequence ID" value="BCM83854.1"/>
    <property type="molecule type" value="Genomic_DNA"/>
</dbReference>
<dbReference type="Proteomes" id="UP000663508">
    <property type="component" value="Chromosome"/>
</dbReference>
<feature type="domain" description="Luciferase-like" evidence="5">
    <location>
        <begin position="21"/>
        <end position="106"/>
    </location>
</feature>
<dbReference type="Pfam" id="PF00296">
    <property type="entry name" value="Bac_luciferase"/>
    <property type="match status" value="1"/>
</dbReference>
<dbReference type="SUPFAM" id="SSF51679">
    <property type="entry name" value="Bacterial luciferase-like"/>
    <property type="match status" value="1"/>
</dbReference>
<keyword evidence="4" id="KW-0503">Monooxygenase</keyword>
<dbReference type="InterPro" id="IPR051260">
    <property type="entry name" value="Diverse_substr_monoxygenases"/>
</dbReference>
<proteinExistence type="predicted"/>
<sequence length="107" mass="11408">MARRDDTLHLGAFLYPGGHHVAAWRHPDAKADAGIDPGHYRRLAQVAEAAKFDLIFLADGVSIRGDDIDALSRTATRSVGQFEPLTLLSALSVVTERIGLVATASTG</sequence>
<evidence type="ECO:0000313" key="7">
    <source>
        <dbReference type="Proteomes" id="UP000663508"/>
    </source>
</evidence>
<evidence type="ECO:0000256" key="2">
    <source>
        <dbReference type="ARBA" id="ARBA00022643"/>
    </source>
</evidence>
<dbReference type="InterPro" id="IPR011251">
    <property type="entry name" value="Luciferase-like_dom"/>
</dbReference>
<reference evidence="6" key="1">
    <citation type="submission" date="2020-11" db="EMBL/GenBank/DDBJ databases">
        <title>Complete genome sequence of a novel pathogenic Methylobacterium strain isolated from rice in Vietnam.</title>
        <authorList>
            <person name="Lai K."/>
            <person name="Okazaki S."/>
            <person name="Higashi K."/>
            <person name="Mori H."/>
            <person name="Toyoda A."/>
            <person name="Kurokawa K."/>
        </authorList>
    </citation>
    <scope>NUCLEOTIDE SEQUENCE</scope>
    <source>
        <strain evidence="6">VL1</strain>
    </source>
</reference>
<dbReference type="PANTHER" id="PTHR30011:SF16">
    <property type="entry name" value="C2H2 FINGER DOMAIN TRANSCRIPTION FACTOR (EUROFUNG)-RELATED"/>
    <property type="match status" value="1"/>
</dbReference>
<keyword evidence="1" id="KW-0285">Flavoprotein</keyword>
<keyword evidence="3" id="KW-0560">Oxidoreductase</keyword>
<name>A0A8H8WT47_9HYPH</name>
<dbReference type="PANTHER" id="PTHR30011">
    <property type="entry name" value="ALKANESULFONATE MONOOXYGENASE-RELATED"/>
    <property type="match status" value="1"/>
</dbReference>
<evidence type="ECO:0000259" key="5">
    <source>
        <dbReference type="Pfam" id="PF00296"/>
    </source>
</evidence>
<dbReference type="KEGG" id="mind:mvi_23150"/>
<dbReference type="GO" id="GO:0016705">
    <property type="term" value="F:oxidoreductase activity, acting on paired donors, with incorporation or reduction of molecular oxygen"/>
    <property type="evidence" value="ECO:0007669"/>
    <property type="project" value="InterPro"/>
</dbReference>
<accession>A0A8H8WT47</accession>
<organism evidence="6 7">
    <name type="scientific">Methylobacterium indicum</name>
    <dbReference type="NCBI Taxonomy" id="1775910"/>
    <lineage>
        <taxon>Bacteria</taxon>
        <taxon>Pseudomonadati</taxon>
        <taxon>Pseudomonadota</taxon>
        <taxon>Alphaproteobacteria</taxon>
        <taxon>Hyphomicrobiales</taxon>
        <taxon>Methylobacteriaceae</taxon>
        <taxon>Methylobacterium</taxon>
    </lineage>
</organism>
<dbReference type="InterPro" id="IPR036661">
    <property type="entry name" value="Luciferase-like_sf"/>
</dbReference>
<evidence type="ECO:0000256" key="4">
    <source>
        <dbReference type="ARBA" id="ARBA00023033"/>
    </source>
</evidence>
<dbReference type="GO" id="GO:0004497">
    <property type="term" value="F:monooxygenase activity"/>
    <property type="evidence" value="ECO:0007669"/>
    <property type="project" value="UniProtKB-KW"/>
</dbReference>
<keyword evidence="2" id="KW-0288">FMN</keyword>
<evidence type="ECO:0000256" key="1">
    <source>
        <dbReference type="ARBA" id="ARBA00022630"/>
    </source>
</evidence>